<protein>
    <recommendedName>
        <fullName evidence="1">Hypervirulence associated protein TUDOR domain-containing protein</fullName>
    </recommendedName>
</protein>
<proteinExistence type="predicted"/>
<feature type="domain" description="Hypervirulence associated protein TUDOR" evidence="1">
    <location>
        <begin position="5"/>
        <end position="66"/>
    </location>
</feature>
<reference evidence="2" key="1">
    <citation type="journal article" date="2015" name="Nature">
        <title>Complex archaea that bridge the gap between prokaryotes and eukaryotes.</title>
        <authorList>
            <person name="Spang A."/>
            <person name="Saw J.H."/>
            <person name="Jorgensen S.L."/>
            <person name="Zaremba-Niedzwiedzka K."/>
            <person name="Martijn J."/>
            <person name="Lind A.E."/>
            <person name="van Eijk R."/>
            <person name="Schleper C."/>
            <person name="Guy L."/>
            <person name="Ettema T.J."/>
        </authorList>
    </citation>
    <scope>NUCLEOTIDE SEQUENCE</scope>
</reference>
<comment type="caution">
    <text evidence="2">The sequence shown here is derived from an EMBL/GenBank/DDBJ whole genome shotgun (WGS) entry which is preliminary data.</text>
</comment>
<dbReference type="AlphaFoldDB" id="A0A0F9VLS8"/>
<name>A0A0F9VLS8_9ZZZZ</name>
<organism evidence="2">
    <name type="scientific">marine sediment metagenome</name>
    <dbReference type="NCBI Taxonomy" id="412755"/>
    <lineage>
        <taxon>unclassified sequences</taxon>
        <taxon>metagenomes</taxon>
        <taxon>ecological metagenomes</taxon>
    </lineage>
</organism>
<gene>
    <name evidence="2" type="ORF">LCGC14_0071040</name>
</gene>
<sequence>MIRKGTVVKWSWGNGTAEGTVEETYTSKTTKTIKGNEVTRNGDKDDKALYIKQDDGDYVLKSESEVERAD</sequence>
<dbReference type="InterPro" id="IPR021331">
    <property type="entry name" value="Hva1_TUDOR"/>
</dbReference>
<evidence type="ECO:0000313" key="2">
    <source>
        <dbReference type="EMBL" id="KKO06091.1"/>
    </source>
</evidence>
<dbReference type="EMBL" id="LAZR01000017">
    <property type="protein sequence ID" value="KKO06091.1"/>
    <property type="molecule type" value="Genomic_DNA"/>
</dbReference>
<accession>A0A0F9VLS8</accession>
<evidence type="ECO:0000259" key="1">
    <source>
        <dbReference type="Pfam" id="PF11160"/>
    </source>
</evidence>
<dbReference type="Pfam" id="PF11160">
    <property type="entry name" value="Hva1_TUDOR"/>
    <property type="match status" value="1"/>
</dbReference>